<dbReference type="RefSeq" id="WP_019957454.1">
    <property type="nucleotide sequence ID" value="NZ_CP091512.1"/>
</dbReference>
<proteinExistence type="predicted"/>
<evidence type="ECO:0000256" key="3">
    <source>
        <dbReference type="ARBA" id="ARBA00022741"/>
    </source>
</evidence>
<dbReference type="PROSITE" id="PS50893">
    <property type="entry name" value="ABC_TRANSPORTER_2"/>
    <property type="match status" value="2"/>
</dbReference>
<evidence type="ECO:0000313" key="9">
    <source>
        <dbReference type="Proteomes" id="UP000832034"/>
    </source>
</evidence>
<protein>
    <submittedName>
        <fullName evidence="8">ATP-binding cassette domain-containing protein</fullName>
    </submittedName>
</protein>
<keyword evidence="2" id="KW-0677">Repeat</keyword>
<dbReference type="PROSITE" id="PS00211">
    <property type="entry name" value="ABC_TRANSPORTER_1"/>
    <property type="match status" value="2"/>
</dbReference>
<feature type="domain" description="ABC transporter" evidence="7">
    <location>
        <begin position="313"/>
        <end position="527"/>
    </location>
</feature>
<dbReference type="Gene3D" id="3.40.50.300">
    <property type="entry name" value="P-loop containing nucleotide triphosphate hydrolases"/>
    <property type="match status" value="2"/>
</dbReference>
<dbReference type="InterPro" id="IPR032781">
    <property type="entry name" value="ABC_tran_Xtn"/>
</dbReference>
<feature type="compositionally biased region" description="Low complexity" evidence="6">
    <location>
        <begin position="549"/>
        <end position="562"/>
    </location>
</feature>
<dbReference type="EMBL" id="CP091512">
    <property type="protein sequence ID" value="UOO91807.1"/>
    <property type="molecule type" value="Genomic_DNA"/>
</dbReference>
<keyword evidence="4 8" id="KW-0067">ATP-binding</keyword>
<evidence type="ECO:0000256" key="5">
    <source>
        <dbReference type="SAM" id="Coils"/>
    </source>
</evidence>
<evidence type="ECO:0000259" key="7">
    <source>
        <dbReference type="PROSITE" id="PS50893"/>
    </source>
</evidence>
<dbReference type="SMART" id="SM00382">
    <property type="entry name" value="AAA"/>
    <property type="match status" value="2"/>
</dbReference>
<feature type="coiled-coil region" evidence="5">
    <location>
        <begin position="84"/>
        <end position="111"/>
    </location>
</feature>
<reference evidence="8" key="2">
    <citation type="journal article" date="2022" name="Res Sq">
        <title>Evolution of multicellular longitudinally dividing oral cavity symbionts (Neisseriaceae).</title>
        <authorList>
            <person name="Nyongesa S."/>
            <person name="Weber P."/>
            <person name="Bernet E."/>
            <person name="Pullido F."/>
            <person name="Nieckarz M."/>
            <person name="Delaby M."/>
            <person name="Nieves C."/>
            <person name="Viehboeck T."/>
            <person name="Krause N."/>
            <person name="Rivera-Millot A."/>
            <person name="Nakamura A."/>
            <person name="Vischer N."/>
            <person name="VanNieuwenhze M."/>
            <person name="Brun Y."/>
            <person name="Cava F."/>
            <person name="Bulgheresi S."/>
            <person name="Veyrier F."/>
        </authorList>
    </citation>
    <scope>NUCLEOTIDE SEQUENCE</scope>
    <source>
        <strain evidence="8">SAG 1488-6</strain>
    </source>
</reference>
<dbReference type="Pfam" id="PF00005">
    <property type="entry name" value="ABC_tran"/>
    <property type="match status" value="2"/>
</dbReference>
<dbReference type="PANTHER" id="PTHR19211">
    <property type="entry name" value="ATP-BINDING TRANSPORT PROTEIN-RELATED"/>
    <property type="match status" value="1"/>
</dbReference>
<dbReference type="InterPro" id="IPR003593">
    <property type="entry name" value="AAA+_ATPase"/>
</dbReference>
<evidence type="ECO:0000256" key="4">
    <source>
        <dbReference type="ARBA" id="ARBA00022840"/>
    </source>
</evidence>
<sequence>MIYIQNLTLQRGNKVLFDQANLTINPNQRIGLIGKNGTGKSSLFALLKGELHSDGGDASVPAHWLLASVAQNTPALDCSAIDYVLQGDAQLQRLQDALKQAEDSNNGEEMAHVLAQLDEIDAYSAPARAGKLLNGLGFSTEEQQNAVKTFSGGWRMRLNLAQALMCRADLLLLDEPTNHLDLETVLWLEQHLANLNCTQIIISHDRDFLNAVTNTTVELSQQKLTVYGGNYDFYEQERAQRLAQQQSAYVKQQAHIAHLQSFIDRFKAKATKAVQAQSRIKALARLERIAPAHLDSEFSFEFIEPAHLPNPLLKLDEVDLGYADKTIVKKVSLSIESGARIGLLGVNGSGKSTLIKTISGEIPALAGQIIRAEKLNIGYFAQHQLETLRSDQSPIWHIQQLSPQVREQEIRNFLGGFQFQGEMAMQAIAPFSGGEKARLALAMIVWQQPNLLLLDEPTNHLDLDMRHALTVALQSFQGALIVVSHDRSLLEATTDGFVFIHDHQLHQFDGDLNDYRQWRLQQEQAANQSTGNANATPSSSSNRKDQKRQQAQIRQQLSQQAKPLQKKIATAETTMAKLGDEQQSLESFLSSEEAYAPENKAQMQQSATRLGEIKAQLAQIEEDWLMWQDELEQLTADIQAQFGE</sequence>
<gene>
    <name evidence="8" type="ORF">LVJ81_09210</name>
</gene>
<dbReference type="CDD" id="cd03221">
    <property type="entry name" value="ABCF_EF-3"/>
    <property type="match status" value="2"/>
</dbReference>
<organism evidence="8 9">
    <name type="scientific">Vitreoscilla stercoraria</name>
    <dbReference type="NCBI Taxonomy" id="61"/>
    <lineage>
        <taxon>Bacteria</taxon>
        <taxon>Pseudomonadati</taxon>
        <taxon>Pseudomonadota</taxon>
        <taxon>Betaproteobacteria</taxon>
        <taxon>Neisseriales</taxon>
        <taxon>Neisseriaceae</taxon>
        <taxon>Vitreoscilla</taxon>
    </lineage>
</organism>
<dbReference type="Proteomes" id="UP000832034">
    <property type="component" value="Chromosome"/>
</dbReference>
<keyword evidence="9" id="KW-1185">Reference proteome</keyword>
<name>A0ABY4E7R8_VITST</name>
<dbReference type="InterPro" id="IPR027417">
    <property type="entry name" value="P-loop_NTPase"/>
</dbReference>
<dbReference type="InterPro" id="IPR003439">
    <property type="entry name" value="ABC_transporter-like_ATP-bd"/>
</dbReference>
<evidence type="ECO:0000313" key="8">
    <source>
        <dbReference type="EMBL" id="UOO91807.1"/>
    </source>
</evidence>
<feature type="region of interest" description="Disordered" evidence="6">
    <location>
        <begin position="524"/>
        <end position="564"/>
    </location>
</feature>
<keyword evidence="1" id="KW-1003">Cell membrane</keyword>
<reference evidence="8" key="1">
    <citation type="submission" date="2021-12" db="EMBL/GenBank/DDBJ databases">
        <authorList>
            <person name="Veyrier F.J."/>
        </authorList>
    </citation>
    <scope>NUCLEOTIDE SEQUENCE</scope>
    <source>
        <strain evidence="8">SAG 1488-6</strain>
    </source>
</reference>
<keyword evidence="1" id="KW-0472">Membrane</keyword>
<dbReference type="SUPFAM" id="SSF52540">
    <property type="entry name" value="P-loop containing nucleoside triphosphate hydrolases"/>
    <property type="match status" value="2"/>
</dbReference>
<dbReference type="InterPro" id="IPR017871">
    <property type="entry name" value="ABC_transporter-like_CS"/>
</dbReference>
<keyword evidence="3" id="KW-0547">Nucleotide-binding</keyword>
<keyword evidence="5" id="KW-0175">Coiled coil</keyword>
<evidence type="ECO:0000256" key="2">
    <source>
        <dbReference type="ARBA" id="ARBA00022737"/>
    </source>
</evidence>
<feature type="domain" description="ABC transporter" evidence="7">
    <location>
        <begin position="2"/>
        <end position="246"/>
    </location>
</feature>
<accession>A0ABY4E7R8</accession>
<evidence type="ECO:0000256" key="1">
    <source>
        <dbReference type="ARBA" id="ARBA00022475"/>
    </source>
</evidence>
<feature type="compositionally biased region" description="Polar residues" evidence="6">
    <location>
        <begin position="524"/>
        <end position="541"/>
    </location>
</feature>
<dbReference type="PANTHER" id="PTHR19211:SF14">
    <property type="entry name" value="ATP-BINDING CASSETTE SUB-FAMILY F MEMBER 1"/>
    <property type="match status" value="1"/>
</dbReference>
<evidence type="ECO:0000256" key="6">
    <source>
        <dbReference type="SAM" id="MobiDB-lite"/>
    </source>
</evidence>
<dbReference type="Pfam" id="PF12848">
    <property type="entry name" value="ABC_tran_Xtn"/>
    <property type="match status" value="1"/>
</dbReference>
<dbReference type="GO" id="GO:0005524">
    <property type="term" value="F:ATP binding"/>
    <property type="evidence" value="ECO:0007669"/>
    <property type="project" value="UniProtKB-KW"/>
</dbReference>
<dbReference type="InterPro" id="IPR050611">
    <property type="entry name" value="ABCF"/>
</dbReference>